<reference evidence="2" key="1">
    <citation type="submission" date="2023-07" db="EMBL/GenBank/DDBJ databases">
        <title>Conexibacter stalactiti sp. nov., isolated from stalactites in a lava cave and emended description of the genus Conexibacter.</title>
        <authorList>
            <person name="Lee S.D."/>
        </authorList>
    </citation>
    <scope>NUCLEOTIDE SEQUENCE [LARGE SCALE GENOMIC DNA]</scope>
    <source>
        <strain evidence="2">KCTC 39840</strain>
    </source>
</reference>
<sequence length="231" mass="25528">MSVELVERGARALGPLVSEVVFLGGATLALWIDDPAAPPPRATKDVDVVVEVVSRPALHAFERRMRDVGFREDRDDGIICRWRHRADHELILDAMPADPSLLGFGGRWQQAALPFAVRRELPSGIEIRAVSSPFLVATKLEAFEDRGAADMLGSRDLDDVVSLFDGRPRLVEEIERAPADVRSYLGARCRSLVEDGDFRDAVFGLVRPDRASQARVETVIIPRLKRVAGRA</sequence>
<dbReference type="Proteomes" id="UP001284601">
    <property type="component" value="Unassembled WGS sequence"/>
</dbReference>
<dbReference type="RefSeq" id="WP_318596272.1">
    <property type="nucleotide sequence ID" value="NZ_JAWSTH010000011.1"/>
</dbReference>
<dbReference type="InterPro" id="IPR014942">
    <property type="entry name" value="AbiEii"/>
</dbReference>
<dbReference type="EMBL" id="JAWSTH010000011">
    <property type="protein sequence ID" value="MDW5594014.1"/>
    <property type="molecule type" value="Genomic_DNA"/>
</dbReference>
<proteinExistence type="predicted"/>
<organism evidence="1 2">
    <name type="scientific">Conexibacter stalactiti</name>
    <dbReference type="NCBI Taxonomy" id="1940611"/>
    <lineage>
        <taxon>Bacteria</taxon>
        <taxon>Bacillati</taxon>
        <taxon>Actinomycetota</taxon>
        <taxon>Thermoleophilia</taxon>
        <taxon>Solirubrobacterales</taxon>
        <taxon>Conexibacteraceae</taxon>
        <taxon>Conexibacter</taxon>
    </lineage>
</organism>
<dbReference type="GO" id="GO:0016740">
    <property type="term" value="F:transferase activity"/>
    <property type="evidence" value="ECO:0007669"/>
    <property type="project" value="UniProtKB-KW"/>
</dbReference>
<keyword evidence="2" id="KW-1185">Reference proteome</keyword>
<evidence type="ECO:0000313" key="1">
    <source>
        <dbReference type="EMBL" id="MDW5594014.1"/>
    </source>
</evidence>
<protein>
    <submittedName>
        <fullName evidence="1">Nucleotidyl transferase AbiEii/AbiGii toxin family protein</fullName>
    </submittedName>
</protein>
<name>A0ABU4HMS8_9ACTN</name>
<comment type="caution">
    <text evidence="1">The sequence shown here is derived from an EMBL/GenBank/DDBJ whole genome shotgun (WGS) entry which is preliminary data.</text>
</comment>
<gene>
    <name evidence="1" type="ORF">R7226_06695</name>
</gene>
<reference evidence="1 2" key="2">
    <citation type="submission" date="2023-10" db="EMBL/GenBank/DDBJ databases">
        <authorList>
            <person name="Han X.F."/>
        </authorList>
    </citation>
    <scope>NUCLEOTIDE SEQUENCE [LARGE SCALE GENOMIC DNA]</scope>
    <source>
        <strain evidence="1 2">KCTC 39840</strain>
    </source>
</reference>
<keyword evidence="1" id="KW-0808">Transferase</keyword>
<accession>A0ABU4HMS8</accession>
<dbReference type="Pfam" id="PF08843">
    <property type="entry name" value="AbiEii"/>
    <property type="match status" value="1"/>
</dbReference>
<evidence type="ECO:0000313" key="2">
    <source>
        <dbReference type="Proteomes" id="UP001284601"/>
    </source>
</evidence>